<keyword evidence="2" id="KW-1185">Reference proteome</keyword>
<evidence type="ECO:0000313" key="1">
    <source>
        <dbReference type="EMBL" id="ONH23318.1"/>
    </source>
</evidence>
<protein>
    <submittedName>
        <fullName evidence="1">Uncharacterized protein</fullName>
    </submittedName>
</protein>
<accession>A0A1V2I207</accession>
<dbReference type="AlphaFoldDB" id="A0A1V2I207"/>
<dbReference type="OrthoDB" id="3654740at2"/>
<evidence type="ECO:0000313" key="2">
    <source>
        <dbReference type="Proteomes" id="UP000188929"/>
    </source>
</evidence>
<dbReference type="RefSeq" id="WP_076821678.1">
    <property type="nucleotide sequence ID" value="NZ_MOMC01000088.1"/>
</dbReference>
<dbReference type="EMBL" id="MOMC01000088">
    <property type="protein sequence ID" value="ONH23318.1"/>
    <property type="molecule type" value="Genomic_DNA"/>
</dbReference>
<dbReference type="Proteomes" id="UP000188929">
    <property type="component" value="Unassembled WGS sequence"/>
</dbReference>
<reference evidence="2" key="1">
    <citation type="submission" date="2016-10" db="EMBL/GenBank/DDBJ databases">
        <title>Frankia sp. NRRL B-16386 Genome sequencing.</title>
        <authorList>
            <person name="Ghodhbane-Gtari F."/>
            <person name="Swanson E."/>
            <person name="Gueddou A."/>
            <person name="Hezbri K."/>
            <person name="Ktari K."/>
            <person name="Nouioui I."/>
            <person name="Morris K."/>
            <person name="Simpson S."/>
            <person name="Abebe-Akele F."/>
            <person name="Thomas K."/>
            <person name="Gtari M."/>
            <person name="Tisa L.S."/>
        </authorList>
    </citation>
    <scope>NUCLEOTIDE SEQUENCE [LARGE SCALE GENOMIC DNA]</scope>
    <source>
        <strain evidence="2">NRRL B-16386</strain>
    </source>
</reference>
<organism evidence="1 2">
    <name type="scientific">Pseudofrankia asymbiotica</name>
    <dbReference type="NCBI Taxonomy" id="1834516"/>
    <lineage>
        <taxon>Bacteria</taxon>
        <taxon>Bacillati</taxon>
        <taxon>Actinomycetota</taxon>
        <taxon>Actinomycetes</taxon>
        <taxon>Frankiales</taxon>
        <taxon>Frankiaceae</taxon>
        <taxon>Pseudofrankia</taxon>
    </lineage>
</organism>
<name>A0A1V2I207_9ACTN</name>
<dbReference type="STRING" id="1834516.BL253_33385"/>
<proteinExistence type="predicted"/>
<sequence>MTKDGAFYEGPGVHSKDVPATLSRVVFHVNDRVDGDNRAVALHAGLVGVTQEDGGALRPVAGWHLTPAAIEIDDVIDRIMRDHAITPPRDVDWWREAAVCAEILALYRRIGSATLLDGAWRILPFADHRTVWFGDHMLSIVVFIELDDGRSIGAVHDFDFDTRTTHWVACRVEDVTDPGPDLGRRRFRLADEPSEVSVYGTSLALLLDAALHAGGDIAHLETGRLDQLDQPAA</sequence>
<gene>
    <name evidence="1" type="ORF">BL253_33385</name>
</gene>
<comment type="caution">
    <text evidence="1">The sequence shown here is derived from an EMBL/GenBank/DDBJ whole genome shotgun (WGS) entry which is preliminary data.</text>
</comment>